<feature type="region of interest" description="Disordered" evidence="1">
    <location>
        <begin position="1"/>
        <end position="27"/>
    </location>
</feature>
<keyword evidence="3" id="KW-1185">Reference proteome</keyword>
<evidence type="ECO:0000313" key="3">
    <source>
        <dbReference type="Proteomes" id="UP001589867"/>
    </source>
</evidence>
<evidence type="ECO:0000256" key="1">
    <source>
        <dbReference type="SAM" id="MobiDB-lite"/>
    </source>
</evidence>
<comment type="caution">
    <text evidence="2">The sequence shown here is derived from an EMBL/GenBank/DDBJ whole genome shotgun (WGS) entry which is preliminary data.</text>
</comment>
<dbReference type="EMBL" id="JBHLUH010000010">
    <property type="protein sequence ID" value="MFC0527824.1"/>
    <property type="molecule type" value="Genomic_DNA"/>
</dbReference>
<organism evidence="2 3">
    <name type="scientific">Phytohabitans kaempferiae</name>
    <dbReference type="NCBI Taxonomy" id="1620943"/>
    <lineage>
        <taxon>Bacteria</taxon>
        <taxon>Bacillati</taxon>
        <taxon>Actinomycetota</taxon>
        <taxon>Actinomycetes</taxon>
        <taxon>Micromonosporales</taxon>
        <taxon>Micromonosporaceae</taxon>
    </lineage>
</organism>
<reference evidence="2 3" key="1">
    <citation type="submission" date="2024-09" db="EMBL/GenBank/DDBJ databases">
        <authorList>
            <person name="Sun Q."/>
            <person name="Mori K."/>
        </authorList>
    </citation>
    <scope>NUCLEOTIDE SEQUENCE [LARGE SCALE GENOMIC DNA]</scope>
    <source>
        <strain evidence="2 3">TBRC 3947</strain>
    </source>
</reference>
<name>A0ABV6LZT6_9ACTN</name>
<accession>A0ABV6LZT6</accession>
<evidence type="ECO:0000313" key="2">
    <source>
        <dbReference type="EMBL" id="MFC0527824.1"/>
    </source>
</evidence>
<sequence length="58" mass="6290">MTTEDQSLFGQQRPILPDPPEGEETVPDNLGALADEILSDAPAVNEAGKAADNIERWR</sequence>
<protein>
    <submittedName>
        <fullName evidence="2">Uncharacterized protein</fullName>
    </submittedName>
</protein>
<proteinExistence type="predicted"/>
<dbReference type="RefSeq" id="WP_377248504.1">
    <property type="nucleotide sequence ID" value="NZ_JBHLUH010000010.1"/>
</dbReference>
<feature type="compositionally biased region" description="Polar residues" evidence="1">
    <location>
        <begin position="1"/>
        <end position="10"/>
    </location>
</feature>
<dbReference type="Proteomes" id="UP001589867">
    <property type="component" value="Unassembled WGS sequence"/>
</dbReference>
<gene>
    <name evidence="2" type="ORF">ACFFIA_09135</name>
</gene>